<evidence type="ECO:0000313" key="1">
    <source>
        <dbReference type="EMBL" id="KIN95106.1"/>
    </source>
</evidence>
<dbReference type="AlphaFoldDB" id="A0A0C3JBQ0"/>
<keyword evidence="2" id="KW-1185">Reference proteome</keyword>
<proteinExistence type="predicted"/>
<gene>
    <name evidence="1" type="ORF">M404DRAFT_1007757</name>
</gene>
<organism evidence="1 2">
    <name type="scientific">Pisolithus tinctorius Marx 270</name>
    <dbReference type="NCBI Taxonomy" id="870435"/>
    <lineage>
        <taxon>Eukaryota</taxon>
        <taxon>Fungi</taxon>
        <taxon>Dikarya</taxon>
        <taxon>Basidiomycota</taxon>
        <taxon>Agaricomycotina</taxon>
        <taxon>Agaricomycetes</taxon>
        <taxon>Agaricomycetidae</taxon>
        <taxon>Boletales</taxon>
        <taxon>Sclerodermatineae</taxon>
        <taxon>Pisolithaceae</taxon>
        <taxon>Pisolithus</taxon>
    </lineage>
</organism>
<dbReference type="HOGENOM" id="CLU_2905096_0_0_1"/>
<reference evidence="1 2" key="1">
    <citation type="submission" date="2014-04" db="EMBL/GenBank/DDBJ databases">
        <authorList>
            <consortium name="DOE Joint Genome Institute"/>
            <person name="Kuo A."/>
            <person name="Kohler A."/>
            <person name="Costa M.D."/>
            <person name="Nagy L.G."/>
            <person name="Floudas D."/>
            <person name="Copeland A."/>
            <person name="Barry K.W."/>
            <person name="Cichocki N."/>
            <person name="Veneault-Fourrey C."/>
            <person name="LaButti K."/>
            <person name="Lindquist E.A."/>
            <person name="Lipzen A."/>
            <person name="Lundell T."/>
            <person name="Morin E."/>
            <person name="Murat C."/>
            <person name="Sun H."/>
            <person name="Tunlid A."/>
            <person name="Henrissat B."/>
            <person name="Grigoriev I.V."/>
            <person name="Hibbett D.S."/>
            <person name="Martin F."/>
            <person name="Nordberg H.P."/>
            <person name="Cantor M.N."/>
            <person name="Hua S.X."/>
        </authorList>
    </citation>
    <scope>NUCLEOTIDE SEQUENCE [LARGE SCALE GENOMIC DNA]</scope>
    <source>
        <strain evidence="1 2">Marx 270</strain>
    </source>
</reference>
<name>A0A0C3JBQ0_PISTI</name>
<protein>
    <submittedName>
        <fullName evidence="1">Uncharacterized protein</fullName>
    </submittedName>
</protein>
<dbReference type="InParanoid" id="A0A0C3JBQ0"/>
<accession>A0A0C3JBQ0</accession>
<evidence type="ECO:0000313" key="2">
    <source>
        <dbReference type="Proteomes" id="UP000054217"/>
    </source>
</evidence>
<dbReference type="EMBL" id="KN832076">
    <property type="protein sequence ID" value="KIN95106.1"/>
    <property type="molecule type" value="Genomic_DNA"/>
</dbReference>
<sequence length="62" mass="7325">MRPNIHRIAAKQERWIQEMFLNTGTMYLHLNEEKCVLCWICRSEQRSLNSHSSSTHQGVVLL</sequence>
<reference evidence="2" key="2">
    <citation type="submission" date="2015-01" db="EMBL/GenBank/DDBJ databases">
        <title>Evolutionary Origins and Diversification of the Mycorrhizal Mutualists.</title>
        <authorList>
            <consortium name="DOE Joint Genome Institute"/>
            <consortium name="Mycorrhizal Genomics Consortium"/>
            <person name="Kohler A."/>
            <person name="Kuo A."/>
            <person name="Nagy L.G."/>
            <person name="Floudas D."/>
            <person name="Copeland A."/>
            <person name="Barry K.W."/>
            <person name="Cichocki N."/>
            <person name="Veneault-Fourrey C."/>
            <person name="LaButti K."/>
            <person name="Lindquist E.A."/>
            <person name="Lipzen A."/>
            <person name="Lundell T."/>
            <person name="Morin E."/>
            <person name="Murat C."/>
            <person name="Riley R."/>
            <person name="Ohm R."/>
            <person name="Sun H."/>
            <person name="Tunlid A."/>
            <person name="Henrissat B."/>
            <person name="Grigoriev I.V."/>
            <person name="Hibbett D.S."/>
            <person name="Martin F."/>
        </authorList>
    </citation>
    <scope>NUCLEOTIDE SEQUENCE [LARGE SCALE GENOMIC DNA]</scope>
    <source>
        <strain evidence="2">Marx 270</strain>
    </source>
</reference>
<dbReference type="Proteomes" id="UP000054217">
    <property type="component" value="Unassembled WGS sequence"/>
</dbReference>